<gene>
    <name evidence="3" type="ORF">VZT92_014931</name>
</gene>
<evidence type="ECO:0000313" key="4">
    <source>
        <dbReference type="Proteomes" id="UP001488805"/>
    </source>
</evidence>
<feature type="compositionally biased region" description="Basic and acidic residues" evidence="1">
    <location>
        <begin position="89"/>
        <end position="99"/>
    </location>
</feature>
<keyword evidence="2" id="KW-1133">Transmembrane helix</keyword>
<proteinExistence type="predicted"/>
<keyword evidence="4" id="KW-1185">Reference proteome</keyword>
<keyword evidence="2" id="KW-0812">Transmembrane</keyword>
<protein>
    <submittedName>
        <fullName evidence="3">Uncharacterized protein</fullName>
    </submittedName>
</protein>
<feature type="transmembrane region" description="Helical" evidence="2">
    <location>
        <begin position="12"/>
        <end position="37"/>
    </location>
</feature>
<dbReference type="AlphaFoldDB" id="A0AAW1EU02"/>
<comment type="caution">
    <text evidence="3">The sequence shown here is derived from an EMBL/GenBank/DDBJ whole genome shotgun (WGS) entry which is preliminary data.</text>
</comment>
<dbReference type="Proteomes" id="UP001488805">
    <property type="component" value="Unassembled WGS sequence"/>
</dbReference>
<evidence type="ECO:0000313" key="3">
    <source>
        <dbReference type="EMBL" id="KAK9526219.1"/>
    </source>
</evidence>
<evidence type="ECO:0000256" key="1">
    <source>
        <dbReference type="SAM" id="MobiDB-lite"/>
    </source>
</evidence>
<keyword evidence="2" id="KW-0472">Membrane</keyword>
<evidence type="ECO:0000256" key="2">
    <source>
        <dbReference type="SAM" id="Phobius"/>
    </source>
</evidence>
<dbReference type="EMBL" id="JBCEZU010000123">
    <property type="protein sequence ID" value="KAK9526219.1"/>
    <property type="molecule type" value="Genomic_DNA"/>
</dbReference>
<sequence length="99" mass="11000">MSLRAKVDRLKVVTLNICVILSGYLSVFGQSLLLPAFTRLPSVLPRCLRSGVFKGAALSVRLAFHFGLRFRVTAWLSRPGSTAEIPWPPEEHHNGREGE</sequence>
<feature type="region of interest" description="Disordered" evidence="1">
    <location>
        <begin position="80"/>
        <end position="99"/>
    </location>
</feature>
<accession>A0AAW1EU02</accession>
<reference evidence="3 4" key="1">
    <citation type="journal article" date="2024" name="Genome Biol. Evol.">
        <title>Chromosome-level genome assembly of the viviparous eelpout Zoarces viviparus.</title>
        <authorList>
            <person name="Fuhrmann N."/>
            <person name="Brasseur M.V."/>
            <person name="Bakowski C.E."/>
            <person name="Podsiadlowski L."/>
            <person name="Prost S."/>
            <person name="Krehenwinkel H."/>
            <person name="Mayer C."/>
        </authorList>
    </citation>
    <scope>NUCLEOTIDE SEQUENCE [LARGE SCALE GENOMIC DNA]</scope>
    <source>
        <strain evidence="3">NO-MEL_2022_Ind0_liver</strain>
    </source>
</reference>
<organism evidence="3 4">
    <name type="scientific">Zoarces viviparus</name>
    <name type="common">Viviparous eelpout</name>
    <name type="synonym">Blennius viviparus</name>
    <dbReference type="NCBI Taxonomy" id="48416"/>
    <lineage>
        <taxon>Eukaryota</taxon>
        <taxon>Metazoa</taxon>
        <taxon>Chordata</taxon>
        <taxon>Craniata</taxon>
        <taxon>Vertebrata</taxon>
        <taxon>Euteleostomi</taxon>
        <taxon>Actinopterygii</taxon>
        <taxon>Neopterygii</taxon>
        <taxon>Teleostei</taxon>
        <taxon>Neoteleostei</taxon>
        <taxon>Acanthomorphata</taxon>
        <taxon>Eupercaria</taxon>
        <taxon>Perciformes</taxon>
        <taxon>Cottioidei</taxon>
        <taxon>Zoarcales</taxon>
        <taxon>Zoarcidae</taxon>
        <taxon>Zoarcinae</taxon>
        <taxon>Zoarces</taxon>
    </lineage>
</organism>
<name>A0AAW1EU02_ZOAVI</name>